<proteinExistence type="predicted"/>
<evidence type="ECO:0000313" key="1">
    <source>
        <dbReference type="EMBL" id="KZD71955.1"/>
    </source>
</evidence>
<reference evidence="1 2" key="1">
    <citation type="submission" date="2015-09" db="EMBL/GenBank/DDBJ databases">
        <title>Bacillus cereus food isolates.</title>
        <authorList>
            <person name="Boekhorst J."/>
        </authorList>
    </citation>
    <scope>NUCLEOTIDE SEQUENCE [LARGE SCALE GENOMIC DNA]</scope>
    <source>
        <strain evidence="1 2">B4088</strain>
    </source>
</reference>
<gene>
    <name evidence="1" type="ORF">B4088_0416</name>
</gene>
<dbReference type="PATRIC" id="fig|1396.535.peg.4166"/>
<evidence type="ECO:0000313" key="2">
    <source>
        <dbReference type="Proteomes" id="UP000076482"/>
    </source>
</evidence>
<dbReference type="EMBL" id="LJKE01000015">
    <property type="protein sequence ID" value="KZD71955.1"/>
    <property type="molecule type" value="Genomic_DNA"/>
</dbReference>
<comment type="caution">
    <text evidence="1">The sequence shown here is derived from an EMBL/GenBank/DDBJ whole genome shotgun (WGS) entry which is preliminary data.</text>
</comment>
<accession>A0A161SXR1</accession>
<sequence length="134" mass="15288">MKCVYCGSDKVRVCENQNDEYEYEKMSGKDIEKGWKKIRKGDSIANYKMKKGMTKYVGEWVHTLNKPHLQATLMEVGMNAVDAAMASFEGVKASSWLSHCEKIVSSSLVLYITGVIEIEEYWCESCGFIMKFKS</sequence>
<organism evidence="1 2">
    <name type="scientific">Bacillus cereus</name>
    <dbReference type="NCBI Taxonomy" id="1396"/>
    <lineage>
        <taxon>Bacteria</taxon>
        <taxon>Bacillati</taxon>
        <taxon>Bacillota</taxon>
        <taxon>Bacilli</taxon>
        <taxon>Bacillales</taxon>
        <taxon>Bacillaceae</taxon>
        <taxon>Bacillus</taxon>
        <taxon>Bacillus cereus group</taxon>
    </lineage>
</organism>
<name>A0A161SXR1_BACCE</name>
<dbReference type="AlphaFoldDB" id="A0A161SXR1"/>
<protein>
    <submittedName>
        <fullName evidence="1">Uncharacterized protein</fullName>
    </submittedName>
</protein>
<dbReference type="Proteomes" id="UP000076482">
    <property type="component" value="Unassembled WGS sequence"/>
</dbReference>